<evidence type="ECO:0000256" key="2">
    <source>
        <dbReference type="SAM" id="Phobius"/>
    </source>
</evidence>
<keyword evidence="2" id="KW-0812">Transmembrane</keyword>
<dbReference type="AlphaFoldDB" id="A0A6V8MG88"/>
<protein>
    <submittedName>
        <fullName evidence="3">Cytochrome-c oxidase</fullName>
    </submittedName>
</protein>
<accession>A0A6V8MG88</accession>
<gene>
    <name evidence="3" type="primary">sco</name>
    <name evidence="3" type="ORF">GMST_11580</name>
</gene>
<reference evidence="4" key="1">
    <citation type="submission" date="2020-06" db="EMBL/GenBank/DDBJ databases">
        <title>Draft genomic sequence of Geomonas sp. Red330.</title>
        <authorList>
            <person name="Itoh H."/>
            <person name="Zhenxing X."/>
            <person name="Ushijima N."/>
            <person name="Masuda Y."/>
            <person name="Shiratori Y."/>
            <person name="Senoo K."/>
        </authorList>
    </citation>
    <scope>NUCLEOTIDE SEQUENCE [LARGE SCALE GENOMIC DNA]</scope>
    <source>
        <strain evidence="4">Red330</strain>
    </source>
</reference>
<feature type="transmembrane region" description="Helical" evidence="2">
    <location>
        <begin position="230"/>
        <end position="251"/>
    </location>
</feature>
<organism evidence="3 4">
    <name type="scientific">Geomonas silvestris</name>
    <dbReference type="NCBI Taxonomy" id="2740184"/>
    <lineage>
        <taxon>Bacteria</taxon>
        <taxon>Pseudomonadati</taxon>
        <taxon>Thermodesulfobacteriota</taxon>
        <taxon>Desulfuromonadia</taxon>
        <taxon>Geobacterales</taxon>
        <taxon>Geobacteraceae</taxon>
        <taxon>Geomonas</taxon>
    </lineage>
</organism>
<dbReference type="InterPro" id="IPR036249">
    <property type="entry name" value="Thioredoxin-like_sf"/>
</dbReference>
<evidence type="ECO:0000313" key="3">
    <source>
        <dbReference type="EMBL" id="GFO58833.1"/>
    </source>
</evidence>
<comment type="similarity">
    <text evidence="1">Belongs to the SCO1/2 family.</text>
</comment>
<keyword evidence="2" id="KW-1133">Transmembrane helix</keyword>
<dbReference type="Gene3D" id="3.40.30.10">
    <property type="entry name" value="Glutaredoxin"/>
    <property type="match status" value="1"/>
</dbReference>
<dbReference type="EMBL" id="BLXX01000002">
    <property type="protein sequence ID" value="GFO58833.1"/>
    <property type="molecule type" value="Genomic_DNA"/>
</dbReference>
<dbReference type="InterPro" id="IPR003782">
    <property type="entry name" value="SCO1/SenC"/>
</dbReference>
<dbReference type="SUPFAM" id="SSF52833">
    <property type="entry name" value="Thioredoxin-like"/>
    <property type="match status" value="1"/>
</dbReference>
<name>A0A6V8MG88_9BACT</name>
<sequence length="264" mass="28947">MLLAALWGTPCGAGPAGLQASPDGGETGNRVGLDERLGARLPLDLVFRDETGKEVRLRELITGPTIVLPVYYGCSNVCNYLQGGLARVLPEVKRVPGKEYRVISVSIDETETPELAARYQRMYLSALRVNFPPGGWKFLTGDAQNIKKFADAAGYHFQRKGRDFLHPVASFVVAGDGMIVRYLYGTSFLSKDLTLALLEAREGKVGTTIRKVVDYCFSFDPNSKSYEFNLLRVSATAVILCCGGFFLFLVLTGRKGKQHPLGDK</sequence>
<evidence type="ECO:0000313" key="4">
    <source>
        <dbReference type="Proteomes" id="UP000556026"/>
    </source>
</evidence>
<keyword evidence="4" id="KW-1185">Reference proteome</keyword>
<proteinExistence type="inferred from homology"/>
<comment type="caution">
    <text evidence="3">The sequence shown here is derived from an EMBL/GenBank/DDBJ whole genome shotgun (WGS) entry which is preliminary data.</text>
</comment>
<keyword evidence="2" id="KW-0472">Membrane</keyword>
<dbReference type="Proteomes" id="UP000556026">
    <property type="component" value="Unassembled WGS sequence"/>
</dbReference>
<dbReference type="CDD" id="cd02968">
    <property type="entry name" value="SCO"/>
    <property type="match status" value="1"/>
</dbReference>
<evidence type="ECO:0000256" key="1">
    <source>
        <dbReference type="ARBA" id="ARBA00010996"/>
    </source>
</evidence>